<organism evidence="2 3">
    <name type="scientific">Croceimicrobium hydrocarbonivorans</name>
    <dbReference type="NCBI Taxonomy" id="2761580"/>
    <lineage>
        <taxon>Bacteria</taxon>
        <taxon>Pseudomonadati</taxon>
        <taxon>Bacteroidota</taxon>
        <taxon>Flavobacteriia</taxon>
        <taxon>Flavobacteriales</taxon>
        <taxon>Owenweeksiaceae</taxon>
        <taxon>Croceimicrobium</taxon>
    </lineage>
</organism>
<keyword evidence="3" id="KW-1185">Reference proteome</keyword>
<sequence length="174" mass="20488">MNRAEILDKLSAQHQDLMAYLSKLDDDQIHQQKEGKWSALQNMDHLLKSIQVVNPAVRKPGFLLRQAFGRPNREARSYEGLVQRYQERLQGAEAKAPKQYEAADSRQLNRQDVLKEYDQEVQRLLQYLGKVKEAKLDRTLLPHPLLGKLLMRELFYFMHYHTIHHWEAIKKSVA</sequence>
<feature type="domain" description="DinB-like" evidence="1">
    <location>
        <begin position="10"/>
        <end position="169"/>
    </location>
</feature>
<dbReference type="InterPro" id="IPR034660">
    <property type="entry name" value="DinB/YfiT-like"/>
</dbReference>
<dbReference type="Pfam" id="PF12867">
    <property type="entry name" value="DinB_2"/>
    <property type="match status" value="1"/>
</dbReference>
<dbReference type="InterPro" id="IPR024775">
    <property type="entry name" value="DinB-like"/>
</dbReference>
<accession>A0A7H0VCI5</accession>
<proteinExistence type="predicted"/>
<dbReference type="Gene3D" id="1.20.120.450">
    <property type="entry name" value="dinb family like domain"/>
    <property type="match status" value="1"/>
</dbReference>
<evidence type="ECO:0000313" key="3">
    <source>
        <dbReference type="Proteomes" id="UP000516305"/>
    </source>
</evidence>
<evidence type="ECO:0000313" key="2">
    <source>
        <dbReference type="EMBL" id="QNR23433.1"/>
    </source>
</evidence>
<name>A0A7H0VCI5_9FLAO</name>
<dbReference type="AlphaFoldDB" id="A0A7H0VCI5"/>
<dbReference type="Proteomes" id="UP000516305">
    <property type="component" value="Chromosome"/>
</dbReference>
<gene>
    <name evidence="2" type="ORF">H4K34_13750</name>
</gene>
<protein>
    <submittedName>
        <fullName evidence="2">DinB family protein</fullName>
    </submittedName>
</protein>
<dbReference type="RefSeq" id="WP_210757964.1">
    <property type="nucleotide sequence ID" value="NZ_CP060139.1"/>
</dbReference>
<dbReference type="SUPFAM" id="SSF109854">
    <property type="entry name" value="DinB/YfiT-like putative metalloenzymes"/>
    <property type="match status" value="1"/>
</dbReference>
<evidence type="ECO:0000259" key="1">
    <source>
        <dbReference type="Pfam" id="PF12867"/>
    </source>
</evidence>
<dbReference type="KEGG" id="chyd:H4K34_13750"/>
<dbReference type="EMBL" id="CP060139">
    <property type="protein sequence ID" value="QNR23433.1"/>
    <property type="molecule type" value="Genomic_DNA"/>
</dbReference>
<reference evidence="2 3" key="1">
    <citation type="submission" date="2020-08" db="EMBL/GenBank/DDBJ databases">
        <title>Croceimicrobium hydrocarbonivorans gen. nov., sp. nov., a novel marine bacterium isolated from a bacterial consortium that degrades polyethylene terephthalate.</title>
        <authorList>
            <person name="Liu R."/>
        </authorList>
    </citation>
    <scope>NUCLEOTIDE SEQUENCE [LARGE SCALE GENOMIC DNA]</scope>
    <source>
        <strain evidence="2 3">A20-9</strain>
    </source>
</reference>